<reference evidence="1 2" key="1">
    <citation type="journal article" date="2013" name="ISME J.">
        <title>By their genes ye shall know them: genomic signatures of predatory bacteria.</title>
        <authorList>
            <person name="Pasternak Z."/>
            <person name="Pietrokovski S."/>
            <person name="Rotem O."/>
            <person name="Gophna U."/>
            <person name="Lurie-Weinberger M.N."/>
            <person name="Jurkevitch E."/>
        </authorList>
    </citation>
    <scope>NUCLEOTIDE SEQUENCE [LARGE SCALE GENOMIC DNA]</scope>
    <source>
        <strain evidence="1 2">JSS</strain>
    </source>
</reference>
<evidence type="ECO:0000313" key="2">
    <source>
        <dbReference type="Proteomes" id="UP000012040"/>
    </source>
</evidence>
<dbReference type="HOGENOM" id="CLU_1096951_0_0_7"/>
<dbReference type="KEGG" id="bex:A11Q_219"/>
<organism evidence="1 2">
    <name type="scientific">Pseudobdellovibrio exovorus JSS</name>
    <dbReference type="NCBI Taxonomy" id="1184267"/>
    <lineage>
        <taxon>Bacteria</taxon>
        <taxon>Pseudomonadati</taxon>
        <taxon>Bdellovibrionota</taxon>
        <taxon>Bdellovibrionia</taxon>
        <taxon>Bdellovibrionales</taxon>
        <taxon>Pseudobdellovibrionaceae</taxon>
        <taxon>Pseudobdellovibrio</taxon>
    </lineage>
</organism>
<dbReference type="AlphaFoldDB" id="M4VMX1"/>
<sequence length="253" mass="30544">MSRKDFEIVSPPKIDWLAIMIKRQRKTFIQAHQDFEDKVWDRIGKIFLQKEQQEHFKFARFFSSKKMGLYWKNDPSEIYGQLKGFYWSQEGAFGPVKELINFLNEYGAEFKITTLHIRVDYKYTGLLPFKKLPFQNFSKGTEEVPIRRKLNGKNKQYKIFNSVFELTLYDKSQEIRDNKKESFYPKQYTDEQIYRMELKLKKEVAMDFLLEEVETSKAKLQAFYLKHEPERQNAILRKLFFMEELKNDENTAD</sequence>
<gene>
    <name evidence="1" type="ORF">A11Q_219</name>
</gene>
<dbReference type="RefSeq" id="WP_015468929.1">
    <property type="nucleotide sequence ID" value="NC_020813.1"/>
</dbReference>
<dbReference type="EMBL" id="CP003537">
    <property type="protein sequence ID" value="AGH94439.1"/>
    <property type="molecule type" value="Genomic_DNA"/>
</dbReference>
<proteinExistence type="predicted"/>
<protein>
    <submittedName>
        <fullName evidence="1">Uncharacterized protein</fullName>
    </submittedName>
</protein>
<keyword evidence="2" id="KW-1185">Reference proteome</keyword>
<name>M4VMX1_9BACT</name>
<dbReference type="PATRIC" id="fig|1184267.3.peg.220"/>
<dbReference type="STRING" id="1184267.A11Q_219"/>
<accession>M4VMX1</accession>
<evidence type="ECO:0000313" key="1">
    <source>
        <dbReference type="EMBL" id="AGH94439.1"/>
    </source>
</evidence>
<dbReference type="Proteomes" id="UP000012040">
    <property type="component" value="Chromosome"/>
</dbReference>